<evidence type="ECO:0000256" key="3">
    <source>
        <dbReference type="RuleBase" id="RU003476"/>
    </source>
</evidence>
<keyword evidence="6" id="KW-1185">Reference proteome</keyword>
<dbReference type="CDD" id="cd03671">
    <property type="entry name" value="NUDIX_Ap4A_hydrolase_plant_like"/>
    <property type="match status" value="1"/>
</dbReference>
<accession>A0AA35SGY7</accession>
<dbReference type="PROSITE" id="PS51462">
    <property type="entry name" value="NUDIX"/>
    <property type="match status" value="1"/>
</dbReference>
<dbReference type="Pfam" id="PF00293">
    <property type="entry name" value="NUDIX"/>
    <property type="match status" value="1"/>
</dbReference>
<evidence type="ECO:0000313" key="5">
    <source>
        <dbReference type="EMBL" id="CAI8028431.1"/>
    </source>
</evidence>
<organism evidence="5 6">
    <name type="scientific">Geodia barretti</name>
    <name type="common">Barrett's horny sponge</name>
    <dbReference type="NCBI Taxonomy" id="519541"/>
    <lineage>
        <taxon>Eukaryota</taxon>
        <taxon>Metazoa</taxon>
        <taxon>Porifera</taxon>
        <taxon>Demospongiae</taxon>
        <taxon>Heteroscleromorpha</taxon>
        <taxon>Tetractinellida</taxon>
        <taxon>Astrophorina</taxon>
        <taxon>Geodiidae</taxon>
        <taxon>Geodia</taxon>
    </lineage>
</organism>
<name>A0AA35SGY7_GEOBA</name>
<evidence type="ECO:0000259" key="4">
    <source>
        <dbReference type="PROSITE" id="PS51462"/>
    </source>
</evidence>
<dbReference type="Gene3D" id="3.90.79.10">
    <property type="entry name" value="Nucleoside Triphosphate Pyrophosphohydrolase"/>
    <property type="match status" value="1"/>
</dbReference>
<dbReference type="InterPro" id="IPR015797">
    <property type="entry name" value="NUDIX_hydrolase-like_dom_sf"/>
</dbReference>
<dbReference type="PRINTS" id="PR00502">
    <property type="entry name" value="NUDIXFAMILY"/>
</dbReference>
<dbReference type="InterPro" id="IPR020084">
    <property type="entry name" value="NUDIX_hydrolase_CS"/>
</dbReference>
<dbReference type="InterPro" id="IPR000086">
    <property type="entry name" value="NUDIX_hydrolase_dom"/>
</dbReference>
<proteinExistence type="inferred from homology"/>
<dbReference type="InterPro" id="IPR022927">
    <property type="entry name" value="RppH"/>
</dbReference>
<dbReference type="Proteomes" id="UP001174909">
    <property type="component" value="Unassembled WGS sequence"/>
</dbReference>
<comment type="similarity">
    <text evidence="3">Belongs to the Nudix hydrolase family.</text>
</comment>
<dbReference type="InterPro" id="IPR020476">
    <property type="entry name" value="Nudix_hydrolase"/>
</dbReference>
<dbReference type="NCBIfam" id="NF001938">
    <property type="entry name" value="PRK00714.1-5"/>
    <property type="match status" value="1"/>
</dbReference>
<dbReference type="EMBL" id="CASHTH010002334">
    <property type="protein sequence ID" value="CAI8028431.1"/>
    <property type="molecule type" value="Genomic_DNA"/>
</dbReference>
<comment type="cofactor">
    <cofactor evidence="1">
        <name>Mn(2+)</name>
        <dbReference type="ChEBI" id="CHEBI:29035"/>
    </cofactor>
</comment>
<evidence type="ECO:0000256" key="2">
    <source>
        <dbReference type="ARBA" id="ARBA00022801"/>
    </source>
</evidence>
<sequence length="163" mass="19192">IIDHNGYRRGVGIVVCDDQGRLLLARRRDHRGWQFPQGGVRQGEPPREAMYRELKEELGLDPSDVREVARMGSWVSYKLPARHRRASSPRCIGQKQLWWLLRLCSSEESIRLEQSEKPEFDDWQWVDYWLPLEKVVLFKREVYSQVLSEFQNSAGLRVAGKLR</sequence>
<dbReference type="SUPFAM" id="SSF55811">
    <property type="entry name" value="Nudix"/>
    <property type="match status" value="1"/>
</dbReference>
<dbReference type="GO" id="GO:0016462">
    <property type="term" value="F:pyrophosphatase activity"/>
    <property type="evidence" value="ECO:0007669"/>
    <property type="project" value="UniProtKB-ARBA"/>
</dbReference>
<protein>
    <submittedName>
        <fullName evidence="5">RNA pyrophosphohydrolase</fullName>
    </submittedName>
</protein>
<dbReference type="AlphaFoldDB" id="A0AA35SGY7"/>
<dbReference type="PANTHER" id="PTHR43736">
    <property type="entry name" value="ADP-RIBOSE PYROPHOSPHATASE"/>
    <property type="match status" value="1"/>
</dbReference>
<comment type="caution">
    <text evidence="5">The sequence shown here is derived from an EMBL/GenBank/DDBJ whole genome shotgun (WGS) entry which is preliminary data.</text>
</comment>
<dbReference type="NCBIfam" id="NF001937">
    <property type="entry name" value="PRK00714.1-4"/>
    <property type="match status" value="1"/>
</dbReference>
<dbReference type="PROSITE" id="PS00893">
    <property type="entry name" value="NUDIX_BOX"/>
    <property type="match status" value="1"/>
</dbReference>
<evidence type="ECO:0000313" key="6">
    <source>
        <dbReference type="Proteomes" id="UP001174909"/>
    </source>
</evidence>
<reference evidence="5" key="1">
    <citation type="submission" date="2023-03" db="EMBL/GenBank/DDBJ databases">
        <authorList>
            <person name="Steffen K."/>
            <person name="Cardenas P."/>
        </authorList>
    </citation>
    <scope>NUCLEOTIDE SEQUENCE</scope>
</reference>
<dbReference type="HAMAP" id="MF_00298">
    <property type="entry name" value="Nudix_RppH"/>
    <property type="match status" value="1"/>
</dbReference>
<dbReference type="PANTHER" id="PTHR43736:SF1">
    <property type="entry name" value="DIHYDRONEOPTERIN TRIPHOSPHATE DIPHOSPHATASE"/>
    <property type="match status" value="1"/>
</dbReference>
<feature type="domain" description="Nudix hydrolase" evidence="4">
    <location>
        <begin position="6"/>
        <end position="148"/>
    </location>
</feature>
<gene>
    <name evidence="5" type="ORF">GBAR_LOCUS16212</name>
</gene>
<feature type="non-terminal residue" evidence="5">
    <location>
        <position position="1"/>
    </location>
</feature>
<keyword evidence="2 3" id="KW-0378">Hydrolase</keyword>
<evidence type="ECO:0000256" key="1">
    <source>
        <dbReference type="ARBA" id="ARBA00001936"/>
    </source>
</evidence>